<name>A0A915MAQ4_MELJA</name>
<dbReference type="Proteomes" id="UP000887561">
    <property type="component" value="Unplaced"/>
</dbReference>
<keyword evidence="1" id="KW-1185">Reference proteome</keyword>
<dbReference type="WBParaSite" id="scaffold34058_cov145.g21140">
    <property type="protein sequence ID" value="scaffold34058_cov145.g21140"/>
    <property type="gene ID" value="scaffold34058_cov145.g21140"/>
</dbReference>
<reference evidence="2" key="1">
    <citation type="submission" date="2022-11" db="UniProtKB">
        <authorList>
            <consortium name="WormBaseParasite"/>
        </authorList>
    </citation>
    <scope>IDENTIFICATION</scope>
</reference>
<dbReference type="AlphaFoldDB" id="A0A915MAQ4"/>
<sequence>MPKGTDCNPLENAWGQLARKVYENGRQFENVQQLKEAIRVAWDQIQLTELIELHVIALRRYGRAPTWAVPE</sequence>
<evidence type="ECO:0000313" key="1">
    <source>
        <dbReference type="Proteomes" id="UP000887561"/>
    </source>
</evidence>
<dbReference type="Gene3D" id="3.30.420.10">
    <property type="entry name" value="Ribonuclease H-like superfamily/Ribonuclease H"/>
    <property type="match status" value="1"/>
</dbReference>
<accession>A0A915MAQ4</accession>
<organism evidence="1 2">
    <name type="scientific">Meloidogyne javanica</name>
    <name type="common">Root-knot nematode worm</name>
    <dbReference type="NCBI Taxonomy" id="6303"/>
    <lineage>
        <taxon>Eukaryota</taxon>
        <taxon>Metazoa</taxon>
        <taxon>Ecdysozoa</taxon>
        <taxon>Nematoda</taxon>
        <taxon>Chromadorea</taxon>
        <taxon>Rhabditida</taxon>
        <taxon>Tylenchina</taxon>
        <taxon>Tylenchomorpha</taxon>
        <taxon>Tylenchoidea</taxon>
        <taxon>Meloidogynidae</taxon>
        <taxon>Meloidogyninae</taxon>
        <taxon>Meloidogyne</taxon>
        <taxon>Meloidogyne incognita group</taxon>
    </lineage>
</organism>
<proteinExistence type="predicted"/>
<protein>
    <submittedName>
        <fullName evidence="2">Transposase</fullName>
    </submittedName>
</protein>
<dbReference type="InterPro" id="IPR036397">
    <property type="entry name" value="RNaseH_sf"/>
</dbReference>
<evidence type="ECO:0000313" key="2">
    <source>
        <dbReference type="WBParaSite" id="scaffold34058_cov145.g21140"/>
    </source>
</evidence>
<dbReference type="GO" id="GO:0003676">
    <property type="term" value="F:nucleic acid binding"/>
    <property type="evidence" value="ECO:0007669"/>
    <property type="project" value="InterPro"/>
</dbReference>